<reference evidence="3 4" key="1">
    <citation type="submission" date="2017-10" db="EMBL/GenBank/DDBJ databases">
        <title>The draft genome sequence of Lewinella nigricans NBRC 102662.</title>
        <authorList>
            <person name="Wang K."/>
        </authorList>
    </citation>
    <scope>NUCLEOTIDE SEQUENCE [LARGE SCALE GENOMIC DNA]</scope>
    <source>
        <strain evidence="3 4">NBRC 102662</strain>
    </source>
</reference>
<gene>
    <name evidence="3" type="ORF">CRP01_09340</name>
</gene>
<dbReference type="PROSITE" id="PS51766">
    <property type="entry name" value="DOCKERIN"/>
    <property type="match status" value="1"/>
</dbReference>
<proteinExistence type="predicted"/>
<dbReference type="InterPro" id="IPR009003">
    <property type="entry name" value="Peptidase_S1_PA"/>
</dbReference>
<protein>
    <recommendedName>
        <fullName evidence="2">Dockerin domain-containing protein</fullName>
    </recommendedName>
</protein>
<dbReference type="CDD" id="cd14252">
    <property type="entry name" value="Dockerin_like"/>
    <property type="match status" value="1"/>
</dbReference>
<dbReference type="InterPro" id="IPR016134">
    <property type="entry name" value="Dockerin_dom"/>
</dbReference>
<dbReference type="EMBL" id="PDUD01000017">
    <property type="protein sequence ID" value="PHN06501.1"/>
    <property type="molecule type" value="Genomic_DNA"/>
</dbReference>
<dbReference type="InterPro" id="IPR036439">
    <property type="entry name" value="Dockerin_dom_sf"/>
</dbReference>
<dbReference type="InterPro" id="IPR043504">
    <property type="entry name" value="Peptidase_S1_PA_chymotrypsin"/>
</dbReference>
<accession>A0A2D0NDB2</accession>
<evidence type="ECO:0000256" key="1">
    <source>
        <dbReference type="SAM" id="SignalP"/>
    </source>
</evidence>
<dbReference type="SUPFAM" id="SSF50494">
    <property type="entry name" value="Trypsin-like serine proteases"/>
    <property type="match status" value="1"/>
</dbReference>
<dbReference type="Gene3D" id="1.10.1330.10">
    <property type="entry name" value="Dockerin domain"/>
    <property type="match status" value="1"/>
</dbReference>
<evidence type="ECO:0000259" key="2">
    <source>
        <dbReference type="PROSITE" id="PS51766"/>
    </source>
</evidence>
<keyword evidence="4" id="KW-1185">Reference proteome</keyword>
<dbReference type="RefSeq" id="WP_099149756.1">
    <property type="nucleotide sequence ID" value="NZ_PDUD01000017.1"/>
</dbReference>
<keyword evidence="1" id="KW-0732">Signal</keyword>
<evidence type="ECO:0000313" key="3">
    <source>
        <dbReference type="EMBL" id="PHN06501.1"/>
    </source>
</evidence>
<dbReference type="PANTHER" id="PTHR36234:SF5">
    <property type="entry name" value="LYSYL ENDOPEPTIDASE"/>
    <property type="match status" value="1"/>
</dbReference>
<dbReference type="AlphaFoldDB" id="A0A2D0NDB2"/>
<feature type="signal peptide" evidence="1">
    <location>
        <begin position="1"/>
        <end position="19"/>
    </location>
</feature>
<organism evidence="3 4">
    <name type="scientific">Flavilitoribacter nigricans (strain ATCC 23147 / DSM 23189 / NBRC 102662 / NCIMB 1420 / SS-2)</name>
    <name type="common">Lewinella nigricans</name>
    <dbReference type="NCBI Taxonomy" id="1122177"/>
    <lineage>
        <taxon>Bacteria</taxon>
        <taxon>Pseudomonadati</taxon>
        <taxon>Bacteroidota</taxon>
        <taxon>Saprospiria</taxon>
        <taxon>Saprospirales</taxon>
        <taxon>Lewinellaceae</taxon>
        <taxon>Flavilitoribacter</taxon>
    </lineage>
</organism>
<evidence type="ECO:0000313" key="4">
    <source>
        <dbReference type="Proteomes" id="UP000223913"/>
    </source>
</evidence>
<feature type="chain" id="PRO_5012587392" description="Dockerin domain-containing protein" evidence="1">
    <location>
        <begin position="20"/>
        <end position="641"/>
    </location>
</feature>
<dbReference type="Proteomes" id="UP000223913">
    <property type="component" value="Unassembled WGS sequence"/>
</dbReference>
<dbReference type="OrthoDB" id="9342482at2"/>
<dbReference type="PANTHER" id="PTHR36234">
    <property type="entry name" value="LYSYL ENDOPEPTIDASE"/>
    <property type="match status" value="1"/>
</dbReference>
<dbReference type="Gene3D" id="2.40.10.10">
    <property type="entry name" value="Trypsin-like serine proteases"/>
    <property type="match status" value="2"/>
</dbReference>
<dbReference type="GO" id="GO:0000272">
    <property type="term" value="P:polysaccharide catabolic process"/>
    <property type="evidence" value="ECO:0007669"/>
    <property type="project" value="InterPro"/>
</dbReference>
<comment type="caution">
    <text evidence="3">The sequence shown here is derived from an EMBL/GenBank/DDBJ whole genome shotgun (WGS) entry which is preliminary data.</text>
</comment>
<sequence>MRITTLLALLLLSAIGLRAQIPTGGTPPSLTSEKQNLFPDLQDQRRSLPDLDLQKVLDEDAQGPGIRFAAPLAVDFRPDNAGTWTDLPNGDRVWRLYVRSRAAKALIAFYRDLSLPAGAELYMYAPDGQQVLGPYTAADITAEGRLMTGLLYGDEAVIEYLEPAAVRGQGYFRIDRIDHAYKPVARSEQTAGRDFGFGASLDCHIGADCELADPVADLKGSSCRIIVVVEEGSGYCTGNLINNTAEDGTPYIYTGFHCMDGYTPIFGLWRFDFQYRVAGCAPAVNEPLYYSLTGSTFRAGRRENDFLLLELDQEVPSNFSPHYLGWNRQAPPPDTSYMFHHPRGDVQKISRSTIQGSIFGGPIFWNNDVTTPRDHHYDVDFTEGNYEVGSSGAALLNKKGQMVGHLNGGNPDLEGCEFSQAWFGRLGLAWTGGGTPDTRLMDWLDPLGTDAMELGGLADSQPQVVTGTILTYFEKTPVGGVEVTLDLDGNSLKVTSAADGTFIFNNVGAANTYTLSFSKNTTASNGVSGADIIAIQRHILSLTDLTGPYRLLAADVNLSGSISALDIIAMRRVILAIETEFGPGIRSWTFLPDDFSFSDPEDPWNPAPPVSISSGNIADLQDVQVLAIKLGDVNDSVDGNK</sequence>
<name>A0A2D0NDB2_FLAN2</name>
<feature type="domain" description="Dockerin" evidence="2">
    <location>
        <begin position="513"/>
        <end position="583"/>
    </location>
</feature>